<evidence type="ECO:0008006" key="4">
    <source>
        <dbReference type="Google" id="ProtNLM"/>
    </source>
</evidence>
<protein>
    <recommendedName>
        <fullName evidence="4">Secreted protein</fullName>
    </recommendedName>
</protein>
<dbReference type="InterPro" id="IPR029058">
    <property type="entry name" value="AB_hydrolase_fold"/>
</dbReference>
<feature type="chain" id="PRO_5037978501" description="Secreted protein" evidence="1">
    <location>
        <begin position="23"/>
        <end position="146"/>
    </location>
</feature>
<dbReference type="EMBL" id="BMMU01000015">
    <property type="protein sequence ID" value="GGJ44115.1"/>
    <property type="molecule type" value="Genomic_DNA"/>
</dbReference>
<reference evidence="2" key="2">
    <citation type="submission" date="2020-09" db="EMBL/GenBank/DDBJ databases">
        <authorList>
            <person name="Sun Q."/>
            <person name="Zhou Y."/>
        </authorList>
    </citation>
    <scope>NUCLEOTIDE SEQUENCE</scope>
    <source>
        <strain evidence="2">CGMCC 4.7272</strain>
    </source>
</reference>
<feature type="signal peptide" evidence="1">
    <location>
        <begin position="1"/>
        <end position="22"/>
    </location>
</feature>
<keyword evidence="1" id="KW-0732">Signal</keyword>
<comment type="caution">
    <text evidence="2">The sequence shown here is derived from an EMBL/GenBank/DDBJ whole genome shotgun (WGS) entry which is preliminary data.</text>
</comment>
<dbReference type="Proteomes" id="UP000625682">
    <property type="component" value="Unassembled WGS sequence"/>
</dbReference>
<reference evidence="2" key="1">
    <citation type="journal article" date="2014" name="Int. J. Syst. Evol. Microbiol.">
        <title>Complete genome sequence of Corynebacterium casei LMG S-19264T (=DSM 44701T), isolated from a smear-ripened cheese.</title>
        <authorList>
            <consortium name="US DOE Joint Genome Institute (JGI-PGF)"/>
            <person name="Walter F."/>
            <person name="Albersmeier A."/>
            <person name="Kalinowski J."/>
            <person name="Ruckert C."/>
        </authorList>
    </citation>
    <scope>NUCLEOTIDE SEQUENCE</scope>
    <source>
        <strain evidence="2">CGMCC 4.7272</strain>
    </source>
</reference>
<evidence type="ECO:0000313" key="3">
    <source>
        <dbReference type="Proteomes" id="UP000625682"/>
    </source>
</evidence>
<evidence type="ECO:0000256" key="1">
    <source>
        <dbReference type="SAM" id="SignalP"/>
    </source>
</evidence>
<accession>A0A917L5Z4</accession>
<dbReference type="AlphaFoldDB" id="A0A917L5Z4"/>
<dbReference type="RefSeq" id="WP_189149282.1">
    <property type="nucleotide sequence ID" value="NZ_BAABER010000026.1"/>
</dbReference>
<keyword evidence="3" id="KW-1185">Reference proteome</keyword>
<dbReference type="Gene3D" id="3.40.50.1820">
    <property type="entry name" value="alpha/beta hydrolase"/>
    <property type="match status" value="1"/>
</dbReference>
<organism evidence="2 3">
    <name type="scientific">Streptomyces lacrimifluminis</name>
    <dbReference type="NCBI Taxonomy" id="1500077"/>
    <lineage>
        <taxon>Bacteria</taxon>
        <taxon>Bacillati</taxon>
        <taxon>Actinomycetota</taxon>
        <taxon>Actinomycetes</taxon>
        <taxon>Kitasatosporales</taxon>
        <taxon>Streptomycetaceae</taxon>
        <taxon>Streptomyces</taxon>
    </lineage>
</organism>
<proteinExistence type="predicted"/>
<gene>
    <name evidence="2" type="ORF">GCM10012282_46280</name>
</gene>
<evidence type="ECO:0000313" key="2">
    <source>
        <dbReference type="EMBL" id="GGJ44115.1"/>
    </source>
</evidence>
<name>A0A917L5Z4_9ACTN</name>
<sequence>MAAVGCAVIAISALAAVPPAEAAGPAANPAPLSLPVPTGRYAVGEVFVHLVDHSRPDPWQSGQNRRELMVSVYYPTTRAAGHPAAPYMLPQAAAHFDSVTANVCLGMNVPTGQVEWAATTTHVVQGAPVADGGGKRPALNLFTGTG</sequence>